<name>A0ABM7VL43_9BACT</name>
<evidence type="ECO:0000256" key="1">
    <source>
        <dbReference type="ARBA" id="ARBA00008791"/>
    </source>
</evidence>
<dbReference type="SUPFAM" id="SSF52402">
    <property type="entry name" value="Adenine nucleotide alpha hydrolases-like"/>
    <property type="match status" value="2"/>
</dbReference>
<dbReference type="RefSeq" id="WP_338398891.1">
    <property type="nucleotide sequence ID" value="NZ_AP025295.1"/>
</dbReference>
<organism evidence="3 4">
    <name type="scientific">Persicobacter psychrovividus</name>
    <dbReference type="NCBI Taxonomy" id="387638"/>
    <lineage>
        <taxon>Bacteria</taxon>
        <taxon>Pseudomonadati</taxon>
        <taxon>Bacteroidota</taxon>
        <taxon>Cytophagia</taxon>
        <taxon>Cytophagales</taxon>
        <taxon>Persicobacteraceae</taxon>
        <taxon>Persicobacter</taxon>
    </lineage>
</organism>
<dbReference type="InterPro" id="IPR006016">
    <property type="entry name" value="UspA"/>
</dbReference>
<sequence>MEQIKRVIVGLDFSATDQYVLKAVHHYDRLLNFEKIYLMHVIRDLDHPHYKSKQGEPQPLDEQLKSLMMEEVSHYFDGDSTKVDYMVKEGNLGTEVLKWQKVKQADLLMFGRKEKFTDTNLYGILNLAPCSVAFIPKNEEALKFDTVLLPIDGGEESVLAFEFAKRMKARLQAKIDLVNAYSLPQGYSFSGKSPEEFKSIMEENERKNIDEFLAEHEWTDEVNELHHLYLDRYDTLAGSLAEFINKTSNTAVVIGSQARTKLTRLLMGTKVKQLIEEVPNKLIFVVKDKNETFDFLDMISKI</sequence>
<evidence type="ECO:0000313" key="3">
    <source>
        <dbReference type="EMBL" id="BDD01719.1"/>
    </source>
</evidence>
<proteinExistence type="inferred from homology"/>
<keyword evidence="3" id="KW-0614">Plasmid</keyword>
<feature type="domain" description="UspA" evidence="2">
    <location>
        <begin position="144"/>
        <end position="280"/>
    </location>
</feature>
<dbReference type="Proteomes" id="UP001354989">
    <property type="component" value="Plasmid pPP3"/>
</dbReference>
<dbReference type="Gene3D" id="3.40.50.620">
    <property type="entry name" value="HUPs"/>
    <property type="match status" value="2"/>
</dbReference>
<reference evidence="3 4" key="1">
    <citation type="submission" date="2021-12" db="EMBL/GenBank/DDBJ databases">
        <title>Genome sequencing of bacteria with rrn-lacking chromosome and rrn-plasmid.</title>
        <authorList>
            <person name="Anda M."/>
            <person name="Iwasaki W."/>
        </authorList>
    </citation>
    <scope>NUCLEOTIDE SEQUENCE [LARGE SCALE GENOMIC DNA]</scope>
    <source>
        <strain evidence="3 4">NBRC 101262</strain>
        <plasmid evidence="3 4">pPP3</plasmid>
    </source>
</reference>
<keyword evidence="4" id="KW-1185">Reference proteome</keyword>
<gene>
    <name evidence="3" type="ORF">PEPS_39990</name>
</gene>
<dbReference type="CDD" id="cd00293">
    <property type="entry name" value="USP-like"/>
    <property type="match status" value="1"/>
</dbReference>
<geneLocation type="plasmid" evidence="3 4">
    <name>pPP3</name>
</geneLocation>
<dbReference type="EMBL" id="AP025295">
    <property type="protein sequence ID" value="BDD01719.1"/>
    <property type="molecule type" value="Genomic_DNA"/>
</dbReference>
<protein>
    <recommendedName>
        <fullName evidence="2">UspA domain-containing protein</fullName>
    </recommendedName>
</protein>
<dbReference type="InterPro" id="IPR014729">
    <property type="entry name" value="Rossmann-like_a/b/a_fold"/>
</dbReference>
<feature type="domain" description="UspA" evidence="2">
    <location>
        <begin position="4"/>
        <end position="114"/>
    </location>
</feature>
<dbReference type="PANTHER" id="PTHR46268:SF15">
    <property type="entry name" value="UNIVERSAL STRESS PROTEIN HP_0031"/>
    <property type="match status" value="1"/>
</dbReference>
<evidence type="ECO:0000259" key="2">
    <source>
        <dbReference type="Pfam" id="PF00582"/>
    </source>
</evidence>
<evidence type="ECO:0000313" key="4">
    <source>
        <dbReference type="Proteomes" id="UP001354989"/>
    </source>
</evidence>
<dbReference type="Pfam" id="PF00582">
    <property type="entry name" value="Usp"/>
    <property type="match status" value="2"/>
</dbReference>
<dbReference type="PANTHER" id="PTHR46268">
    <property type="entry name" value="STRESS RESPONSE PROTEIN NHAX"/>
    <property type="match status" value="1"/>
</dbReference>
<accession>A0ABM7VL43</accession>
<comment type="similarity">
    <text evidence="1">Belongs to the universal stress protein A family.</text>
</comment>